<proteinExistence type="inferred from homology"/>
<keyword evidence="10" id="KW-0966">Cell projection</keyword>
<evidence type="ECO:0000259" key="9">
    <source>
        <dbReference type="Pfam" id="PF22692"/>
    </source>
</evidence>
<dbReference type="Gene3D" id="2.60.98.20">
    <property type="entry name" value="Flagellar hook protein FlgE"/>
    <property type="match status" value="1"/>
</dbReference>
<comment type="similarity">
    <text evidence="2 5">Belongs to the flagella basal body rod proteins family.</text>
</comment>
<name>A0A4R2PGE3_RHOSA</name>
<dbReference type="Pfam" id="PF07559">
    <property type="entry name" value="FlgE_D2"/>
    <property type="match status" value="1"/>
</dbReference>
<comment type="caution">
    <text evidence="10">The sequence shown here is derived from an EMBL/GenBank/DDBJ whole genome shotgun (WGS) entry which is preliminary data.</text>
</comment>
<keyword evidence="10" id="KW-0969">Cilium</keyword>
<feature type="domain" description="Flagellar basal body rod protein N-terminal" evidence="6">
    <location>
        <begin position="6"/>
        <end position="36"/>
    </location>
</feature>
<dbReference type="PANTHER" id="PTHR30435:SF1">
    <property type="entry name" value="FLAGELLAR HOOK PROTEIN FLGE"/>
    <property type="match status" value="1"/>
</dbReference>
<evidence type="ECO:0000256" key="2">
    <source>
        <dbReference type="ARBA" id="ARBA00009677"/>
    </source>
</evidence>
<evidence type="ECO:0000256" key="5">
    <source>
        <dbReference type="RuleBase" id="RU362116"/>
    </source>
</evidence>
<dbReference type="NCBIfam" id="TIGR03506">
    <property type="entry name" value="FlgEFG_subfam"/>
    <property type="match status" value="1"/>
</dbReference>
<evidence type="ECO:0000256" key="1">
    <source>
        <dbReference type="ARBA" id="ARBA00004117"/>
    </source>
</evidence>
<dbReference type="InterPro" id="IPR001444">
    <property type="entry name" value="Flag_bb_rod_N"/>
</dbReference>
<dbReference type="OrthoDB" id="8372879at2"/>
<dbReference type="Proteomes" id="UP000295399">
    <property type="component" value="Unassembled WGS sequence"/>
</dbReference>
<keyword evidence="11" id="KW-1185">Reference proteome</keyword>
<dbReference type="SUPFAM" id="SSF117143">
    <property type="entry name" value="Flagellar hook protein flgE"/>
    <property type="match status" value="1"/>
</dbReference>
<dbReference type="InterPro" id="IPR010930">
    <property type="entry name" value="Flg_bb/hook_C_dom"/>
</dbReference>
<dbReference type="AlphaFoldDB" id="A0A4R2PGE3"/>
<dbReference type="InterPro" id="IPR053967">
    <property type="entry name" value="LlgE_F_G-like_D1"/>
</dbReference>
<organism evidence="10 11">
    <name type="scientific">Rhodothalassium salexigens DSM 2132</name>
    <dbReference type="NCBI Taxonomy" id="1188247"/>
    <lineage>
        <taxon>Bacteria</taxon>
        <taxon>Pseudomonadati</taxon>
        <taxon>Pseudomonadota</taxon>
        <taxon>Alphaproteobacteria</taxon>
        <taxon>Rhodothalassiales</taxon>
        <taxon>Rhodothalassiaceae</taxon>
        <taxon>Rhodothalassium</taxon>
    </lineage>
</organism>
<feature type="domain" description="Flagellar basal-body/hook protein C-terminal" evidence="7">
    <location>
        <begin position="409"/>
        <end position="453"/>
    </location>
</feature>
<dbReference type="FunCoup" id="A0A4R2PGE3">
    <property type="interactions" value="144"/>
</dbReference>
<reference evidence="10 11" key="1">
    <citation type="submission" date="2019-03" db="EMBL/GenBank/DDBJ databases">
        <title>Genomic Encyclopedia of Type Strains, Phase IV (KMG-IV): sequencing the most valuable type-strain genomes for metagenomic binning, comparative biology and taxonomic classification.</title>
        <authorList>
            <person name="Goeker M."/>
        </authorList>
    </citation>
    <scope>NUCLEOTIDE SEQUENCE [LARGE SCALE GENOMIC DNA]</scope>
    <source>
        <strain evidence="10 11">DSM 2132</strain>
    </source>
</reference>
<evidence type="ECO:0000256" key="3">
    <source>
        <dbReference type="ARBA" id="ARBA00019015"/>
    </source>
</evidence>
<dbReference type="Pfam" id="PF06429">
    <property type="entry name" value="Flg_bbr_C"/>
    <property type="match status" value="1"/>
</dbReference>
<evidence type="ECO:0000313" key="10">
    <source>
        <dbReference type="EMBL" id="TCP34433.1"/>
    </source>
</evidence>
<dbReference type="Pfam" id="PF00460">
    <property type="entry name" value="Flg_bb_rod"/>
    <property type="match status" value="1"/>
</dbReference>
<dbReference type="RefSeq" id="WP_132708368.1">
    <property type="nucleotide sequence ID" value="NZ_JACIGF010000005.1"/>
</dbReference>
<comment type="subcellular location">
    <subcellularLocation>
        <location evidence="1 5">Bacterial flagellum basal body</location>
    </subcellularLocation>
</comment>
<accession>A0A4R2PGE3</accession>
<dbReference type="GO" id="GO:0071978">
    <property type="term" value="P:bacterial-type flagellum-dependent swarming motility"/>
    <property type="evidence" value="ECO:0007669"/>
    <property type="project" value="TreeGrafter"/>
</dbReference>
<comment type="function">
    <text evidence="5">A flexible structure which links the flagellar filament to the drive apparatus in the basal body.</text>
</comment>
<dbReference type="Pfam" id="PF22692">
    <property type="entry name" value="LlgE_F_G_D1"/>
    <property type="match status" value="1"/>
</dbReference>
<dbReference type="GO" id="GO:0009424">
    <property type="term" value="C:bacterial-type flagellum hook"/>
    <property type="evidence" value="ECO:0007669"/>
    <property type="project" value="TreeGrafter"/>
</dbReference>
<evidence type="ECO:0000259" key="8">
    <source>
        <dbReference type="Pfam" id="PF07559"/>
    </source>
</evidence>
<feature type="domain" description="Flagellar hook protein FlgE/F/G-like D1" evidence="9">
    <location>
        <begin position="84"/>
        <end position="130"/>
    </location>
</feature>
<dbReference type="InterPro" id="IPR019776">
    <property type="entry name" value="Flagellar_basal_body_rod_CS"/>
</dbReference>
<dbReference type="InParanoid" id="A0A4R2PGE3"/>
<dbReference type="InterPro" id="IPR037925">
    <property type="entry name" value="FlgE/F/G-like"/>
</dbReference>
<sequence length="454" mass="46576">MAFAALTTGVSGVSAFSEGVNIVSDNIANVNSVGYKRSEGTFASLINDGTRTTSYNPGGVSISARRYVDQQGLPEPTQRSTDVAIRGSGFFVVRDNIATDNSSIEFTRAGNFVPDVNGNLVNTSGKTLLGIPLDADGNLTASPTDTNSYQPINTQAIAGTADPTQTSTLFGNLPANPTGGSLAAAIGQIADGTVTAQETTTVSIFDGQGNQTLVDVGFVQTGADEYRIEAVAQDPSLLDATAHPNGLLFSATARFNADGTLQELVTDSVAAGGAQTTPGTTVNTPGDLASIGVDVTYAASGNTQTVDFGVGTIASPDGLNQNDALFSVLDNTDGAVFGEVIGVDIREDGTVTANFDNGVSRDIFQVPLATFNNPNGLTADDGGVFRQNAESGNAQFSIAGRGGSGTLKSGAVEKSTVDLAQEFSDLIVNQRGFSANARVISTSDEILQELTNII</sequence>
<evidence type="ECO:0000256" key="4">
    <source>
        <dbReference type="ARBA" id="ARBA00023143"/>
    </source>
</evidence>
<dbReference type="EMBL" id="SLXO01000005">
    <property type="protein sequence ID" value="TCP34433.1"/>
    <property type="molecule type" value="Genomic_DNA"/>
</dbReference>
<dbReference type="GO" id="GO:0005829">
    <property type="term" value="C:cytosol"/>
    <property type="evidence" value="ECO:0007669"/>
    <property type="project" value="TreeGrafter"/>
</dbReference>
<dbReference type="InterPro" id="IPR020013">
    <property type="entry name" value="Flagellar_FlgE/F/G"/>
</dbReference>
<keyword evidence="10" id="KW-0282">Flagellum</keyword>
<evidence type="ECO:0000259" key="7">
    <source>
        <dbReference type="Pfam" id="PF06429"/>
    </source>
</evidence>
<evidence type="ECO:0000313" key="11">
    <source>
        <dbReference type="Proteomes" id="UP000295399"/>
    </source>
</evidence>
<keyword evidence="4 5" id="KW-0975">Bacterial flagellum</keyword>
<dbReference type="PANTHER" id="PTHR30435">
    <property type="entry name" value="FLAGELLAR PROTEIN"/>
    <property type="match status" value="1"/>
</dbReference>
<dbReference type="GO" id="GO:0009425">
    <property type="term" value="C:bacterial-type flagellum basal body"/>
    <property type="evidence" value="ECO:0007669"/>
    <property type="project" value="UniProtKB-SubCell"/>
</dbReference>
<evidence type="ECO:0000259" key="6">
    <source>
        <dbReference type="Pfam" id="PF00460"/>
    </source>
</evidence>
<dbReference type="InterPro" id="IPR011491">
    <property type="entry name" value="FlgE_D2"/>
</dbReference>
<gene>
    <name evidence="10" type="ORF">EV659_10559</name>
</gene>
<dbReference type="PROSITE" id="PS00588">
    <property type="entry name" value="FLAGELLA_BB_ROD"/>
    <property type="match status" value="1"/>
</dbReference>
<dbReference type="InterPro" id="IPR037058">
    <property type="entry name" value="Falgellar_hook_FlgE_sf"/>
</dbReference>
<protein>
    <recommendedName>
        <fullName evidence="3 5">Flagellar hook protein FlgE</fullName>
    </recommendedName>
</protein>
<feature type="domain" description="Flagellar hook protein FlgE D2" evidence="8">
    <location>
        <begin position="194"/>
        <end position="328"/>
    </location>
</feature>